<evidence type="ECO:0000313" key="1">
    <source>
        <dbReference type="EMBL" id="KAI3673451.1"/>
    </source>
</evidence>
<comment type="caution">
    <text evidence="1">The sequence shown here is derived from an EMBL/GenBank/DDBJ whole genome shotgun (WGS) entry which is preliminary data.</text>
</comment>
<sequence>MTLKGATTGQACAACKYQRKRCTTECALAPHFRPEHPMVFKNAHKLFGVRKILRILEQINQYQKPEAMRSIIYEANMRDQYPVHGCLGVICELRCQIRQAEEELRNMLTQLAFYKQQRTITLSPVVFRGSLQLGMVVTPPDNAPLTLFRHDATTTFSIPSHDNTFWLQETNNNTSNNNREPLMSQPSVTEEETIHNHDKIYPFFDSIENRQLYLDSKEGNEPSNSFVFVMYRLGFMQGNVGKNAKSDDVMVARVQTTLEIDERIEKDDDSLHQIQVQFACQLKLCSDNGANCCDSNGPRPRPPKGLCLEKLGNGTYVDMVPHPDGSNRVFVCNQQVLFATEMGLTSMAFHPNFTSNGRFFVAYNCDKFRQHGCEGRCSCNTDVGCDPSVAESLEGTYPCQFHVAIAEFTANGTTASTKLSWKERANLVEVRRIFTMGLPFEAYHSGQILFGPADGYLYFMTGDASHDPDPYNFAQNKKSLLGKILRLDVDIIPSAAEISRLGLWGNYSIPKDNPYTTDTELNPEIWALGFSNPWRCSFDSENASRFICGDIGKNLYEEIDLIKKGGNYGWRVYEGPHPFHPSYAPGGYTKPSSITPVFPLAGYNHDSIDTRKGPASVIGGYFYRAATDPCFYGWYIYTDLYSYAIWATIEATENSGNFTSFNVPFGCAHDSPMQCGFKPGVHGVPDLGYVVSLSEDNNKDVYLLTTSGVYRVTAPSRCGYHCAKERYSNSTRVPTSGALLKAANLASCFLPFLHKKNWFFPHTLSALIFFFFLTLSTSF</sequence>
<dbReference type="EMBL" id="CM042061">
    <property type="protein sequence ID" value="KAI3673451.1"/>
    <property type="molecule type" value="Genomic_DNA"/>
</dbReference>
<accession>A0ACB8XTC6</accession>
<organism evidence="1 2">
    <name type="scientific">Arctium lappa</name>
    <name type="common">Greater burdock</name>
    <name type="synonym">Lappa major</name>
    <dbReference type="NCBI Taxonomy" id="4217"/>
    <lineage>
        <taxon>Eukaryota</taxon>
        <taxon>Viridiplantae</taxon>
        <taxon>Streptophyta</taxon>
        <taxon>Embryophyta</taxon>
        <taxon>Tracheophyta</taxon>
        <taxon>Spermatophyta</taxon>
        <taxon>Magnoliopsida</taxon>
        <taxon>eudicotyledons</taxon>
        <taxon>Gunneridae</taxon>
        <taxon>Pentapetalae</taxon>
        <taxon>asterids</taxon>
        <taxon>campanulids</taxon>
        <taxon>Asterales</taxon>
        <taxon>Asteraceae</taxon>
        <taxon>Carduoideae</taxon>
        <taxon>Cardueae</taxon>
        <taxon>Arctiinae</taxon>
        <taxon>Arctium</taxon>
    </lineage>
</organism>
<dbReference type="Proteomes" id="UP001055879">
    <property type="component" value="Linkage Group LG15"/>
</dbReference>
<protein>
    <submittedName>
        <fullName evidence="1">Uncharacterized protein</fullName>
    </submittedName>
</protein>
<reference evidence="1 2" key="2">
    <citation type="journal article" date="2022" name="Mol. Ecol. Resour.">
        <title>The genomes of chicory, endive, great burdock and yacon provide insights into Asteraceae paleo-polyploidization history and plant inulin production.</title>
        <authorList>
            <person name="Fan W."/>
            <person name="Wang S."/>
            <person name="Wang H."/>
            <person name="Wang A."/>
            <person name="Jiang F."/>
            <person name="Liu H."/>
            <person name="Zhao H."/>
            <person name="Xu D."/>
            <person name="Zhang Y."/>
        </authorList>
    </citation>
    <scope>NUCLEOTIDE SEQUENCE [LARGE SCALE GENOMIC DNA]</scope>
    <source>
        <strain evidence="2">cv. Niubang</strain>
    </source>
</reference>
<evidence type="ECO:0000313" key="2">
    <source>
        <dbReference type="Proteomes" id="UP001055879"/>
    </source>
</evidence>
<name>A0ACB8XTC6_ARCLA</name>
<reference evidence="2" key="1">
    <citation type="journal article" date="2022" name="Mol. Ecol. Resour.">
        <title>The genomes of chicory, endive, great burdock and yacon provide insights into Asteraceae palaeo-polyploidization history and plant inulin production.</title>
        <authorList>
            <person name="Fan W."/>
            <person name="Wang S."/>
            <person name="Wang H."/>
            <person name="Wang A."/>
            <person name="Jiang F."/>
            <person name="Liu H."/>
            <person name="Zhao H."/>
            <person name="Xu D."/>
            <person name="Zhang Y."/>
        </authorList>
    </citation>
    <scope>NUCLEOTIDE SEQUENCE [LARGE SCALE GENOMIC DNA]</scope>
    <source>
        <strain evidence="2">cv. Niubang</strain>
    </source>
</reference>
<keyword evidence="2" id="KW-1185">Reference proteome</keyword>
<proteinExistence type="predicted"/>
<gene>
    <name evidence="1" type="ORF">L6452_39570</name>
</gene>